<dbReference type="FunFam" id="1.10.10.60:FF:000007">
    <property type="entry name" value="Two-component response regulator"/>
    <property type="match status" value="1"/>
</dbReference>
<organism evidence="9 10">
    <name type="scientific">Rhododendron simsii</name>
    <name type="common">Sims's rhododendron</name>
    <dbReference type="NCBI Taxonomy" id="118357"/>
    <lineage>
        <taxon>Eukaryota</taxon>
        <taxon>Viridiplantae</taxon>
        <taxon>Streptophyta</taxon>
        <taxon>Embryophyta</taxon>
        <taxon>Tracheophyta</taxon>
        <taxon>Spermatophyta</taxon>
        <taxon>Magnoliopsida</taxon>
        <taxon>eudicotyledons</taxon>
        <taxon>Gunneridae</taxon>
        <taxon>Pentapetalae</taxon>
        <taxon>asterids</taxon>
        <taxon>Ericales</taxon>
        <taxon>Ericaceae</taxon>
        <taxon>Ericoideae</taxon>
        <taxon>Rhodoreae</taxon>
        <taxon>Rhododendron</taxon>
    </lineage>
</organism>
<keyword evidence="6" id="KW-0597">Phosphoprotein</keyword>
<dbReference type="InterPro" id="IPR045279">
    <property type="entry name" value="ARR-like"/>
</dbReference>
<feature type="region of interest" description="Disordered" evidence="7">
    <location>
        <begin position="180"/>
        <end position="245"/>
    </location>
</feature>
<dbReference type="SUPFAM" id="SSF52172">
    <property type="entry name" value="CheY-like"/>
    <property type="match status" value="1"/>
</dbReference>
<comment type="subcellular location">
    <subcellularLocation>
        <location evidence="1">Nucleus</location>
    </subcellularLocation>
</comment>
<feature type="compositionally biased region" description="Acidic residues" evidence="7">
    <location>
        <begin position="231"/>
        <end position="241"/>
    </location>
</feature>
<feature type="domain" description="Response regulatory" evidence="8">
    <location>
        <begin position="23"/>
        <end position="138"/>
    </location>
</feature>
<keyword evidence="2" id="KW-0902">Two-component regulatory system</keyword>
<reference evidence="9" key="1">
    <citation type="submission" date="2019-11" db="EMBL/GenBank/DDBJ databases">
        <authorList>
            <person name="Liu Y."/>
            <person name="Hou J."/>
            <person name="Li T.-Q."/>
            <person name="Guan C.-H."/>
            <person name="Wu X."/>
            <person name="Wu H.-Z."/>
            <person name="Ling F."/>
            <person name="Zhang R."/>
            <person name="Shi X.-G."/>
            <person name="Ren J.-P."/>
            <person name="Chen E.-F."/>
            <person name="Sun J.-M."/>
        </authorList>
    </citation>
    <scope>NUCLEOTIDE SEQUENCE</scope>
    <source>
        <strain evidence="9">Adult_tree_wgs_1</strain>
        <tissue evidence="9">Leaves</tissue>
    </source>
</reference>
<evidence type="ECO:0000259" key="8">
    <source>
        <dbReference type="PROSITE" id="PS50110"/>
    </source>
</evidence>
<sequence>MAGEMVTSNQSSQTSGKPMGSISVLVVDDDTVCLAIVSAILKSWQYEVVTVKHAIEALCTLRVTGGAFDLVVIDVHMPDMNGFELQKKIDEEFNLPVVFMSADDQESVILRGLQSGAAFFLVKPISPNDLKNLWQYAVVKKKPRSAHIEAIESARETSQADKRASSSTDVFVHPTALAGRLAPFSNGPDHSPVQETSENEKGSNGEVGSGSSLRNEDRRNTRDSKRKSPATDEEGENEDDSGNPKKTKIVWTNALHNQFLEAIRCVGIERAVPKKILELMNVPGLTRENIASHLQEISMKNFVHKEIVAFSHHYIYLDDNFMNLQKYRIFLKRVSEASTKIQCASERSMIERTFRSNFAMAQPSLMHKKPQFQSLRNLDRAPLGKSLQPDLPYSNQKFAPSTDSPPVFGSGQSRLLLNQTNFKQPLAGGVNPGLYHQANSSTIRMEPSDHPTGLSLNGNGNGNVSAGGIVNGATFMQPYQQKDQVALESFTNDHLTGYGDIGDFSSSNLNPSPNYQSNSSYVGLRLASDGRLVGLSSDLNPNHGSINVVQSESTGNVPVLNDSFDDYLNPNHGSINVVQNESTGNVLVLNDIFDDYLNPNHGSINVVRSESTGNVLVLNDIFDDYLNPNHGSINNVVQSESTGNVPVLNDIFDDYLNSNHGSINVVQSGSTSNVPEVNDSFHDYLGQGVLSSTGLENGCYVSATLGNVIQDGNTLAMPLPPPILLENALGNEGESDYIFGALLDNNVMTNNISEIDSNPNIFLQPYGECGFGIPSEINFIQTPIQISLRLFLQLEDEDFLEPMLFGASEFNGYDKP</sequence>
<evidence type="ECO:0000256" key="3">
    <source>
        <dbReference type="ARBA" id="ARBA00023015"/>
    </source>
</evidence>
<dbReference type="Gene3D" id="3.40.50.2300">
    <property type="match status" value="1"/>
</dbReference>
<dbReference type="Proteomes" id="UP000626092">
    <property type="component" value="Unassembled WGS sequence"/>
</dbReference>
<dbReference type="Gene3D" id="1.10.10.60">
    <property type="entry name" value="Homeodomain-like"/>
    <property type="match status" value="1"/>
</dbReference>
<proteinExistence type="predicted"/>
<dbReference type="GO" id="GO:0005634">
    <property type="term" value="C:nucleus"/>
    <property type="evidence" value="ECO:0007669"/>
    <property type="project" value="UniProtKB-SubCell"/>
</dbReference>
<evidence type="ECO:0000256" key="5">
    <source>
        <dbReference type="ARBA" id="ARBA00023242"/>
    </source>
</evidence>
<dbReference type="EMBL" id="WJXA01000003">
    <property type="protein sequence ID" value="KAF7149417.1"/>
    <property type="molecule type" value="Genomic_DNA"/>
</dbReference>
<dbReference type="InterPro" id="IPR009057">
    <property type="entry name" value="Homeodomain-like_sf"/>
</dbReference>
<dbReference type="InterPro" id="IPR001789">
    <property type="entry name" value="Sig_transdc_resp-reg_receiver"/>
</dbReference>
<evidence type="ECO:0000313" key="9">
    <source>
        <dbReference type="EMBL" id="KAF7149417.1"/>
    </source>
</evidence>
<dbReference type="AlphaFoldDB" id="A0A834HA06"/>
<feature type="compositionally biased region" description="Basic and acidic residues" evidence="7">
    <location>
        <begin position="214"/>
        <end position="223"/>
    </location>
</feature>
<protein>
    <recommendedName>
        <fullName evidence="8">Response regulatory domain-containing protein</fullName>
    </recommendedName>
</protein>
<evidence type="ECO:0000256" key="2">
    <source>
        <dbReference type="ARBA" id="ARBA00023012"/>
    </source>
</evidence>
<dbReference type="GO" id="GO:0009736">
    <property type="term" value="P:cytokinin-activated signaling pathway"/>
    <property type="evidence" value="ECO:0007669"/>
    <property type="project" value="InterPro"/>
</dbReference>
<dbReference type="SUPFAM" id="SSF46689">
    <property type="entry name" value="Homeodomain-like"/>
    <property type="match status" value="1"/>
</dbReference>
<evidence type="ECO:0000256" key="1">
    <source>
        <dbReference type="ARBA" id="ARBA00004123"/>
    </source>
</evidence>
<dbReference type="SMART" id="SM00448">
    <property type="entry name" value="REC"/>
    <property type="match status" value="1"/>
</dbReference>
<keyword evidence="4" id="KW-0804">Transcription</keyword>
<dbReference type="CDD" id="cd17584">
    <property type="entry name" value="REC_typeB_ARR-like"/>
    <property type="match status" value="1"/>
</dbReference>
<dbReference type="PANTHER" id="PTHR43874:SF19">
    <property type="entry name" value="RESPONSE REGULATOR 23-RELATED"/>
    <property type="match status" value="1"/>
</dbReference>
<evidence type="ECO:0000256" key="7">
    <source>
        <dbReference type="SAM" id="MobiDB-lite"/>
    </source>
</evidence>
<dbReference type="GO" id="GO:0000160">
    <property type="term" value="P:phosphorelay signal transduction system"/>
    <property type="evidence" value="ECO:0007669"/>
    <property type="project" value="UniProtKB-KW"/>
</dbReference>
<dbReference type="OrthoDB" id="21225at2759"/>
<dbReference type="InterPro" id="IPR006447">
    <property type="entry name" value="Myb_dom_plants"/>
</dbReference>
<keyword evidence="10" id="KW-1185">Reference proteome</keyword>
<dbReference type="NCBIfam" id="TIGR01557">
    <property type="entry name" value="myb_SHAQKYF"/>
    <property type="match status" value="1"/>
</dbReference>
<dbReference type="PANTHER" id="PTHR43874">
    <property type="entry name" value="TWO-COMPONENT RESPONSE REGULATOR"/>
    <property type="match status" value="1"/>
</dbReference>
<accession>A0A834HA06</accession>
<name>A0A834HA06_RHOSS</name>
<keyword evidence="5" id="KW-0539">Nucleus</keyword>
<dbReference type="InterPro" id="IPR011006">
    <property type="entry name" value="CheY-like_superfamily"/>
</dbReference>
<gene>
    <name evidence="9" type="ORF">RHSIM_Rhsim03G0177000</name>
</gene>
<dbReference type="GO" id="GO:0003677">
    <property type="term" value="F:DNA binding"/>
    <property type="evidence" value="ECO:0007669"/>
    <property type="project" value="InterPro"/>
</dbReference>
<evidence type="ECO:0000256" key="4">
    <source>
        <dbReference type="ARBA" id="ARBA00023163"/>
    </source>
</evidence>
<keyword evidence="3" id="KW-0805">Transcription regulation</keyword>
<evidence type="ECO:0000313" key="10">
    <source>
        <dbReference type="Proteomes" id="UP000626092"/>
    </source>
</evidence>
<dbReference type="Pfam" id="PF00072">
    <property type="entry name" value="Response_reg"/>
    <property type="match status" value="1"/>
</dbReference>
<feature type="modified residue" description="4-aspartylphosphate" evidence="6">
    <location>
        <position position="74"/>
    </location>
</feature>
<evidence type="ECO:0000256" key="6">
    <source>
        <dbReference type="PROSITE-ProRule" id="PRU00169"/>
    </source>
</evidence>
<dbReference type="PROSITE" id="PS50110">
    <property type="entry name" value="RESPONSE_REGULATORY"/>
    <property type="match status" value="1"/>
</dbReference>
<comment type="caution">
    <text evidence="9">The sequence shown here is derived from an EMBL/GenBank/DDBJ whole genome shotgun (WGS) entry which is preliminary data.</text>
</comment>